<sequence>MISTANFSSLKCINSRKQALHTETYLPAGRAPIATLVWHHGYGEHIGRYKQVFERIANSGIAICTYDAHGHGKSEPREPTSERAVVWNFNDLIDDVYDVVGQYRQLQPATASLPTFIGGHSMGGLVAAHAVLRQPGQWAGLVLHSAALDVEWTPVLRAQAPVSGLLSRVIPRARIVPAVRPEDMSQDAGVVADYLADPLNTVGNVPLRTGAQLLGGFRALAARYAHFRLPLYAAHGTQDRCTSLPAVRRFVEAAPARDKTLVEVAGGYHELLMGPERDACITHLLEWVVPNMLGGAAATGSPTKTSAGGAPVAPAQVQLAAK</sequence>
<evidence type="ECO:0000313" key="2">
    <source>
        <dbReference type="EMBL" id="CAD8680159.1"/>
    </source>
</evidence>
<dbReference type="PANTHER" id="PTHR11614">
    <property type="entry name" value="PHOSPHOLIPASE-RELATED"/>
    <property type="match status" value="1"/>
</dbReference>
<dbReference type="FunFam" id="3.40.50.1820:FF:000117">
    <property type="entry name" value="Monoglyceride lipase, putative"/>
    <property type="match status" value="1"/>
</dbReference>
<proteinExistence type="predicted"/>
<evidence type="ECO:0000259" key="1">
    <source>
        <dbReference type="Pfam" id="PF12146"/>
    </source>
</evidence>
<dbReference type="Pfam" id="PF12146">
    <property type="entry name" value="Hydrolase_4"/>
    <property type="match status" value="1"/>
</dbReference>
<gene>
    <name evidence="2" type="ORF">CLEI1391_LOCUS9426</name>
</gene>
<dbReference type="EMBL" id="HBFB01016847">
    <property type="protein sequence ID" value="CAD8680159.1"/>
    <property type="molecule type" value="Transcribed_RNA"/>
</dbReference>
<dbReference type="InterPro" id="IPR051044">
    <property type="entry name" value="MAG_DAG_Lipase"/>
</dbReference>
<reference evidence="2" key="1">
    <citation type="submission" date="2021-01" db="EMBL/GenBank/DDBJ databases">
        <authorList>
            <person name="Corre E."/>
            <person name="Pelletier E."/>
            <person name="Niang G."/>
            <person name="Scheremetjew M."/>
            <person name="Finn R."/>
            <person name="Kale V."/>
            <person name="Holt S."/>
            <person name="Cochrane G."/>
            <person name="Meng A."/>
            <person name="Brown T."/>
            <person name="Cohen L."/>
        </authorList>
    </citation>
    <scope>NUCLEOTIDE SEQUENCE</scope>
    <source>
        <strain evidence="2">SAG 11-49</strain>
    </source>
</reference>
<dbReference type="AlphaFoldDB" id="A0A7S0WRK2"/>
<dbReference type="Gene3D" id="3.40.50.1820">
    <property type="entry name" value="alpha/beta hydrolase"/>
    <property type="match status" value="1"/>
</dbReference>
<dbReference type="InterPro" id="IPR029058">
    <property type="entry name" value="AB_hydrolase_fold"/>
</dbReference>
<dbReference type="InterPro" id="IPR022742">
    <property type="entry name" value="Hydrolase_4"/>
</dbReference>
<protein>
    <recommendedName>
        <fullName evidence="1">Serine aminopeptidase S33 domain-containing protein</fullName>
    </recommendedName>
</protein>
<name>A0A7S0WRK2_9CHLO</name>
<organism evidence="2">
    <name type="scientific">Chlamydomonas leiostraca</name>
    <dbReference type="NCBI Taxonomy" id="1034604"/>
    <lineage>
        <taxon>Eukaryota</taxon>
        <taxon>Viridiplantae</taxon>
        <taxon>Chlorophyta</taxon>
        <taxon>core chlorophytes</taxon>
        <taxon>Chlorophyceae</taxon>
        <taxon>CS clade</taxon>
        <taxon>Chlamydomonadales</taxon>
        <taxon>Chlamydomonadaceae</taxon>
        <taxon>Chlamydomonas</taxon>
    </lineage>
</organism>
<dbReference type="SUPFAM" id="SSF53474">
    <property type="entry name" value="alpha/beta-Hydrolases"/>
    <property type="match status" value="1"/>
</dbReference>
<accession>A0A7S0WRK2</accession>
<feature type="domain" description="Serine aminopeptidase S33" evidence="1">
    <location>
        <begin position="32"/>
        <end position="274"/>
    </location>
</feature>